<evidence type="ECO:0000313" key="4">
    <source>
        <dbReference type="Proteomes" id="UP001295684"/>
    </source>
</evidence>
<feature type="region of interest" description="Disordered" evidence="2">
    <location>
        <begin position="478"/>
        <end position="516"/>
    </location>
</feature>
<name>A0AAD1U2I1_EUPCR</name>
<gene>
    <name evidence="3" type="ORF">ECRASSUSDP1_LOCUS1483</name>
</gene>
<sequence>MASPQGGNTEKKRDQNHLDAFISTDLTHPELSGLSPRALIEQEVRDQMAYDLKELFDRPPVINEYNIGISNGDCWGKLANTVLSDHKNLCKYLGERCERCKKIDQQEKEKAQKLNNKLANQDKYRRSKALRNLKGKESKFSNSLPRKSITIKHNHIKMLAPEIKEQLEQLKKKNNKKQLSEERNSICRSRQNPKLSRQSISTSLPDVKKGDNDLLPERRNSIRKKPTFRNSTGHGDWNFNTIKEVSSPVKSPDRLDSMHTTYKSKDMSKQKPKRRASKLKKIASKHTQNKAKDAEQKINDFLQKIEATKKKPPILGYKVTKHSRNKFIFKGSSTDVLKRQTGTNKQEKMAQDGLIQKMKEFKKLSNLSPEPYRLKNAPKAKASGYGDMNPKTLKEVLFTIKNDIESKIKDIQTKEIEKPLFDTEKFFKNQGKYKLKSFSPKRKGFNKKGLKTSRNQDEKKIKFLMNTFSPKKLSLSQMKQGKTCLDRGKKSLKPAERDNSLVLPAIQSPRSAHSEC</sequence>
<accession>A0AAD1U2I1</accession>
<organism evidence="3 4">
    <name type="scientific">Euplotes crassus</name>
    <dbReference type="NCBI Taxonomy" id="5936"/>
    <lineage>
        <taxon>Eukaryota</taxon>
        <taxon>Sar</taxon>
        <taxon>Alveolata</taxon>
        <taxon>Ciliophora</taxon>
        <taxon>Intramacronucleata</taxon>
        <taxon>Spirotrichea</taxon>
        <taxon>Hypotrichia</taxon>
        <taxon>Euplotida</taxon>
        <taxon>Euplotidae</taxon>
        <taxon>Moneuplotes</taxon>
    </lineage>
</organism>
<feature type="compositionally biased region" description="Polar residues" evidence="2">
    <location>
        <begin position="186"/>
        <end position="204"/>
    </location>
</feature>
<keyword evidence="4" id="KW-1185">Reference proteome</keyword>
<feature type="region of interest" description="Disordered" evidence="2">
    <location>
        <begin position="172"/>
        <end position="235"/>
    </location>
</feature>
<evidence type="ECO:0000256" key="2">
    <source>
        <dbReference type="SAM" id="MobiDB-lite"/>
    </source>
</evidence>
<proteinExistence type="predicted"/>
<keyword evidence="1" id="KW-0175">Coiled coil</keyword>
<comment type="caution">
    <text evidence="3">The sequence shown here is derived from an EMBL/GenBank/DDBJ whole genome shotgun (WGS) entry which is preliminary data.</text>
</comment>
<dbReference type="Proteomes" id="UP001295684">
    <property type="component" value="Unassembled WGS sequence"/>
</dbReference>
<protein>
    <submittedName>
        <fullName evidence="3">Uncharacterized protein</fullName>
    </submittedName>
</protein>
<evidence type="ECO:0000256" key="1">
    <source>
        <dbReference type="SAM" id="Coils"/>
    </source>
</evidence>
<feature type="compositionally biased region" description="Basic and acidic residues" evidence="2">
    <location>
        <begin position="251"/>
        <end position="269"/>
    </location>
</feature>
<dbReference type="EMBL" id="CAMPGE010001402">
    <property type="protein sequence ID" value="CAI2360185.1"/>
    <property type="molecule type" value="Genomic_DNA"/>
</dbReference>
<feature type="compositionally biased region" description="Basic and acidic residues" evidence="2">
    <location>
        <begin position="484"/>
        <end position="499"/>
    </location>
</feature>
<feature type="region of interest" description="Disordered" evidence="2">
    <location>
        <begin position="247"/>
        <end position="276"/>
    </location>
</feature>
<dbReference type="AlphaFoldDB" id="A0AAD1U2I1"/>
<feature type="compositionally biased region" description="Basic and acidic residues" evidence="2">
    <location>
        <begin position="206"/>
        <end position="220"/>
    </location>
</feature>
<reference evidence="3" key="1">
    <citation type="submission" date="2023-07" db="EMBL/GenBank/DDBJ databases">
        <authorList>
            <consortium name="AG Swart"/>
            <person name="Singh M."/>
            <person name="Singh A."/>
            <person name="Seah K."/>
            <person name="Emmerich C."/>
        </authorList>
    </citation>
    <scope>NUCLEOTIDE SEQUENCE</scope>
    <source>
        <strain evidence="3">DP1</strain>
    </source>
</reference>
<evidence type="ECO:0000313" key="3">
    <source>
        <dbReference type="EMBL" id="CAI2360185.1"/>
    </source>
</evidence>
<feature type="coiled-coil region" evidence="1">
    <location>
        <begin position="284"/>
        <end position="311"/>
    </location>
</feature>